<keyword evidence="2" id="KW-1185">Reference proteome</keyword>
<organism evidence="1 2">
    <name type="scientific">Amphibiibacter pelophylacis</name>
    <dbReference type="NCBI Taxonomy" id="1799477"/>
    <lineage>
        <taxon>Bacteria</taxon>
        <taxon>Pseudomonadati</taxon>
        <taxon>Pseudomonadota</taxon>
        <taxon>Betaproteobacteria</taxon>
        <taxon>Burkholderiales</taxon>
        <taxon>Sphaerotilaceae</taxon>
        <taxon>Amphibiibacter</taxon>
    </lineage>
</organism>
<dbReference type="Proteomes" id="UP001364695">
    <property type="component" value="Unassembled WGS sequence"/>
</dbReference>
<proteinExistence type="predicted"/>
<evidence type="ECO:0000313" key="2">
    <source>
        <dbReference type="Proteomes" id="UP001364695"/>
    </source>
</evidence>
<protein>
    <submittedName>
        <fullName evidence="1">Uncharacterized protein</fullName>
    </submittedName>
</protein>
<sequence>MIRSVVLASLSLTASLLCSQASAQGVMPTPGDDVAYTSWQFSPLTLHFHPSPEHKHAVSVAYEQTLKDNHTRSLVLFTNSFGQPSVYFSPWGQRFDNLLGQPNLFAKWNAGIIYGYRGEYKDKVPFNHGGFSPGLFVALGYRFSPQTEVQVNLLGTAAVQFQMNFNVR</sequence>
<accession>A0ACC6P4W0</accession>
<comment type="caution">
    <text evidence="1">The sequence shown here is derived from an EMBL/GenBank/DDBJ whole genome shotgun (WGS) entry which is preliminary data.</text>
</comment>
<name>A0ACC6P4W0_9BURK</name>
<evidence type="ECO:0000313" key="1">
    <source>
        <dbReference type="EMBL" id="MEJ7139222.1"/>
    </source>
</evidence>
<dbReference type="EMBL" id="JAWDIE010000022">
    <property type="protein sequence ID" value="MEJ7139222.1"/>
    <property type="molecule type" value="Genomic_DNA"/>
</dbReference>
<reference evidence="1" key="1">
    <citation type="submission" date="2023-10" db="EMBL/GenBank/DDBJ databases">
        <title>Amphibacter perezi, gen. nov., sp. nov. a novel taxa of the family Comamonadaceae, class Betaproteobacteria isolated from the skin microbiota of Pelophylax perezi from different populations.</title>
        <authorList>
            <person name="Costa S."/>
            <person name="Proenca D.N."/>
            <person name="Lopes I."/>
            <person name="Morais P.V."/>
        </authorList>
    </citation>
    <scope>NUCLEOTIDE SEQUENCE</scope>
    <source>
        <strain evidence="1">SL12-8</strain>
    </source>
</reference>
<gene>
    <name evidence="1" type="ORF">RV045_12410</name>
</gene>